<evidence type="ECO:0000313" key="6">
    <source>
        <dbReference type="Proteomes" id="UP000595847"/>
    </source>
</evidence>
<evidence type="ECO:0000313" key="7">
    <source>
        <dbReference type="Proteomes" id="UP000677234"/>
    </source>
</evidence>
<evidence type="ECO:0000256" key="3">
    <source>
        <dbReference type="HAMAP-Rule" id="MF_00023"/>
    </source>
</evidence>
<dbReference type="KEGG" id="bcop:JD108_19520"/>
<evidence type="ECO:0000256" key="1">
    <source>
        <dbReference type="ARBA" id="ARBA00022490"/>
    </source>
</evidence>
<dbReference type="InterPro" id="IPR020081">
    <property type="entry name" value="SsrA-bd_prot_CS"/>
</dbReference>
<dbReference type="EMBL" id="CP066308">
    <property type="protein sequence ID" value="QQE74014.1"/>
    <property type="molecule type" value="Genomic_DNA"/>
</dbReference>
<dbReference type="Proteomes" id="UP000595847">
    <property type="component" value="Chromosome"/>
</dbReference>
<dbReference type="NCBIfam" id="NF003843">
    <property type="entry name" value="PRK05422.1"/>
    <property type="match status" value="1"/>
</dbReference>
<accession>A0A7T5EJY8</accession>
<dbReference type="RefSeq" id="WP_198827603.1">
    <property type="nucleotide sequence ID" value="NZ_CP066308.1"/>
</dbReference>
<organism evidence="4 6">
    <name type="scientific">Brevibacillus composti</name>
    <dbReference type="NCBI Taxonomy" id="2796470"/>
    <lineage>
        <taxon>Bacteria</taxon>
        <taxon>Bacillati</taxon>
        <taxon>Bacillota</taxon>
        <taxon>Bacilli</taxon>
        <taxon>Bacillales</taxon>
        <taxon>Paenibacillaceae</taxon>
        <taxon>Brevibacillus</taxon>
    </lineage>
</organism>
<proteinExistence type="inferred from homology"/>
<dbReference type="SUPFAM" id="SSF74982">
    <property type="entry name" value="Small protein B (SmpB)"/>
    <property type="match status" value="1"/>
</dbReference>
<dbReference type="Proteomes" id="UP000677234">
    <property type="component" value="Chromosome"/>
</dbReference>
<dbReference type="GO" id="GO:0005829">
    <property type="term" value="C:cytosol"/>
    <property type="evidence" value="ECO:0007669"/>
    <property type="project" value="TreeGrafter"/>
</dbReference>
<dbReference type="HAMAP" id="MF_00023">
    <property type="entry name" value="SmpB"/>
    <property type="match status" value="1"/>
</dbReference>
<evidence type="ECO:0000313" key="4">
    <source>
        <dbReference type="EMBL" id="QQE74014.1"/>
    </source>
</evidence>
<dbReference type="AlphaFoldDB" id="A0A7T5EJY8"/>
<dbReference type="Pfam" id="PF01668">
    <property type="entry name" value="SmpB"/>
    <property type="match status" value="1"/>
</dbReference>
<reference evidence="4 6" key="1">
    <citation type="submission" date="2020-12" db="EMBL/GenBank/DDBJ databases">
        <title>strain FJAT-54423T represents a novel species of the genus Brevibacillus.</title>
        <authorList>
            <person name="Tang R."/>
        </authorList>
    </citation>
    <scope>NUCLEOTIDE SEQUENCE [LARGE SCALE GENOMIC DNA]</scope>
    <source>
        <strain evidence="4 6">FJAT-54423</strain>
    </source>
</reference>
<dbReference type="PANTHER" id="PTHR30308:SF2">
    <property type="entry name" value="SSRA-BINDING PROTEIN"/>
    <property type="match status" value="1"/>
</dbReference>
<comment type="subcellular location">
    <subcellularLocation>
        <location evidence="3">Cytoplasm</location>
    </subcellularLocation>
    <text evidence="3">The tmRNA-SmpB complex associates with stalled 70S ribosomes.</text>
</comment>
<dbReference type="InterPro" id="IPR000037">
    <property type="entry name" value="SsrA-bd_prot"/>
</dbReference>
<dbReference type="GO" id="GO:0003723">
    <property type="term" value="F:RNA binding"/>
    <property type="evidence" value="ECO:0007669"/>
    <property type="project" value="UniProtKB-UniRule"/>
</dbReference>
<evidence type="ECO:0000256" key="2">
    <source>
        <dbReference type="ARBA" id="ARBA00022884"/>
    </source>
</evidence>
<dbReference type="NCBIfam" id="TIGR00086">
    <property type="entry name" value="smpB"/>
    <property type="match status" value="1"/>
</dbReference>
<dbReference type="GO" id="GO:0070930">
    <property type="term" value="P:trans-translation-dependent protein tagging"/>
    <property type="evidence" value="ECO:0007669"/>
    <property type="project" value="TreeGrafter"/>
</dbReference>
<evidence type="ECO:0000313" key="5">
    <source>
        <dbReference type="EMBL" id="QUO41098.1"/>
    </source>
</evidence>
<gene>
    <name evidence="3 4" type="primary">smpB</name>
    <name evidence="4" type="ORF">JD108_19520</name>
    <name evidence="5" type="ORF">KDJ56_19455</name>
</gene>
<name>A0A7T5EJY8_9BACL</name>
<dbReference type="PANTHER" id="PTHR30308">
    <property type="entry name" value="TMRNA-BINDING COMPONENT OF TRANS-TRANSLATION TAGGING COMPLEX"/>
    <property type="match status" value="1"/>
</dbReference>
<comment type="function">
    <text evidence="3">Required for rescue of stalled ribosomes mediated by trans-translation. Binds to transfer-messenger RNA (tmRNA), required for stable association of tmRNA with ribosomes. tmRNA and SmpB together mimic tRNA shape, replacing the anticodon stem-loop with SmpB. tmRNA is encoded by the ssrA gene; the 2 termini fold to resemble tRNA(Ala) and it encodes a 'tag peptide', a short internal open reading frame. During trans-translation Ala-aminoacylated tmRNA acts like a tRNA, entering the A-site of stalled ribosomes, displacing the stalled mRNA. The ribosome then switches to translate the ORF on the tmRNA; the nascent peptide is terminated with the 'tag peptide' encoded by the tmRNA and targeted for degradation. The ribosome is freed to recommence translation, which seems to be the essential function of trans-translation.</text>
</comment>
<dbReference type="EMBL" id="CP073708">
    <property type="protein sequence ID" value="QUO41098.1"/>
    <property type="molecule type" value="Genomic_DNA"/>
</dbReference>
<comment type="similarity">
    <text evidence="3">Belongs to the SmpB family.</text>
</comment>
<keyword evidence="7" id="KW-1185">Reference proteome</keyword>
<keyword evidence="1 3" id="KW-0963">Cytoplasm</keyword>
<dbReference type="InterPro" id="IPR023620">
    <property type="entry name" value="SmpB"/>
</dbReference>
<dbReference type="CDD" id="cd09294">
    <property type="entry name" value="SmpB"/>
    <property type="match status" value="1"/>
</dbReference>
<keyword evidence="2 3" id="KW-0694">RNA-binding</keyword>
<dbReference type="PROSITE" id="PS01317">
    <property type="entry name" value="SSRP"/>
    <property type="match status" value="1"/>
</dbReference>
<dbReference type="GO" id="GO:0070929">
    <property type="term" value="P:trans-translation"/>
    <property type="evidence" value="ECO:0007669"/>
    <property type="project" value="UniProtKB-UniRule"/>
</dbReference>
<dbReference type="Gene3D" id="2.40.280.10">
    <property type="match status" value="1"/>
</dbReference>
<protein>
    <recommendedName>
        <fullName evidence="3">SsrA-binding protein</fullName>
    </recommendedName>
    <alternativeName>
        <fullName evidence="3">Small protein B</fullName>
    </alternativeName>
</protein>
<reference evidence="5" key="2">
    <citation type="submission" date="2021-04" db="EMBL/GenBank/DDBJ databases">
        <title>Brevibacillus composti FJAT-54423, complete genome.</title>
        <authorList>
            <person name="Tang R."/>
        </authorList>
    </citation>
    <scope>NUCLEOTIDE SEQUENCE</scope>
    <source>
        <strain evidence="5">FJAT-54424</strain>
    </source>
</reference>
<sequence length="157" mass="18223">MSKPKTGVKTLAQNRKARHDYHIEEVYEAGIALTGTEIKSVRAGRVQLKDSFARIQNGEMLLYNVHISPYDQGNRFNHEPERTRKLLLHRLEILKLNSLTRERGYSLVPLSIYLKGGWAKVELALVKGKKNYDKREDLKKKDAAREVERALRERQKV</sequence>